<feature type="compositionally biased region" description="Basic and acidic residues" evidence="1">
    <location>
        <begin position="48"/>
        <end position="74"/>
    </location>
</feature>
<sequence length="74" mass="8032">QPEGDVGAAGLALRIGHVPAHRDREDDQPTDQQQRPGKAINRRPRRMGKADRDPDGGNRAGGDGDRHHEPAPVQ</sequence>
<feature type="non-terminal residue" evidence="2">
    <location>
        <position position="1"/>
    </location>
</feature>
<dbReference type="AlphaFoldDB" id="A0A699XI54"/>
<organism evidence="2">
    <name type="scientific">Tanacetum cinerariifolium</name>
    <name type="common">Dalmatian daisy</name>
    <name type="synonym">Chrysanthemum cinerariifolium</name>
    <dbReference type="NCBI Taxonomy" id="118510"/>
    <lineage>
        <taxon>Eukaryota</taxon>
        <taxon>Viridiplantae</taxon>
        <taxon>Streptophyta</taxon>
        <taxon>Embryophyta</taxon>
        <taxon>Tracheophyta</taxon>
        <taxon>Spermatophyta</taxon>
        <taxon>Magnoliopsida</taxon>
        <taxon>eudicotyledons</taxon>
        <taxon>Gunneridae</taxon>
        <taxon>Pentapetalae</taxon>
        <taxon>asterids</taxon>
        <taxon>campanulids</taxon>
        <taxon>Asterales</taxon>
        <taxon>Asteraceae</taxon>
        <taxon>Asteroideae</taxon>
        <taxon>Anthemideae</taxon>
        <taxon>Anthemidinae</taxon>
        <taxon>Tanacetum</taxon>
    </lineage>
</organism>
<feature type="region of interest" description="Disordered" evidence="1">
    <location>
        <begin position="1"/>
        <end position="74"/>
    </location>
</feature>
<name>A0A699XI54_TANCI</name>
<accession>A0A699XI54</accession>
<gene>
    <name evidence="2" type="ORF">Tci_929505</name>
</gene>
<reference evidence="2" key="1">
    <citation type="journal article" date="2019" name="Sci. Rep.">
        <title>Draft genome of Tanacetum cinerariifolium, the natural source of mosquito coil.</title>
        <authorList>
            <person name="Yamashiro T."/>
            <person name="Shiraishi A."/>
            <person name="Satake H."/>
            <person name="Nakayama K."/>
        </authorList>
    </citation>
    <scope>NUCLEOTIDE SEQUENCE</scope>
</reference>
<proteinExistence type="predicted"/>
<evidence type="ECO:0000313" key="2">
    <source>
        <dbReference type="EMBL" id="GFD57536.1"/>
    </source>
</evidence>
<evidence type="ECO:0000256" key="1">
    <source>
        <dbReference type="SAM" id="MobiDB-lite"/>
    </source>
</evidence>
<comment type="caution">
    <text evidence="2">The sequence shown here is derived from an EMBL/GenBank/DDBJ whole genome shotgun (WGS) entry which is preliminary data.</text>
</comment>
<protein>
    <submittedName>
        <fullName evidence="2">Uncharacterized protein</fullName>
    </submittedName>
</protein>
<dbReference type="EMBL" id="BKCJ011842093">
    <property type="protein sequence ID" value="GFD57536.1"/>
    <property type="molecule type" value="Genomic_DNA"/>
</dbReference>
<feature type="non-terminal residue" evidence="2">
    <location>
        <position position="74"/>
    </location>
</feature>